<proteinExistence type="predicted"/>
<keyword evidence="2" id="KW-1185">Reference proteome</keyword>
<dbReference type="AlphaFoldDB" id="A0A7Z7IL93"/>
<name>A0A7Z7IL93_9MYCO</name>
<comment type="caution">
    <text evidence="1">The sequence shown here is derived from an EMBL/GenBank/DDBJ whole genome shotgun (WGS) entry which is preliminary data.</text>
</comment>
<reference evidence="1 2" key="1">
    <citation type="submission" date="2017-10" db="EMBL/GenBank/DDBJ databases">
        <authorList>
            <consortium name="Urmite Genomes"/>
        </authorList>
    </citation>
    <scope>NUCLEOTIDE SEQUENCE [LARGE SCALE GENOMIC DNA]</scope>
    <source>
        <strain evidence="1 2">FB-527</strain>
    </source>
</reference>
<dbReference type="Proteomes" id="UP000554965">
    <property type="component" value="Unassembled WGS sequence"/>
</dbReference>
<dbReference type="EMBL" id="OCTY01000002">
    <property type="protein sequence ID" value="SOJ55681.1"/>
    <property type="molecule type" value="Genomic_DNA"/>
</dbReference>
<evidence type="ECO:0000313" key="2">
    <source>
        <dbReference type="Proteomes" id="UP000554965"/>
    </source>
</evidence>
<evidence type="ECO:0000313" key="1">
    <source>
        <dbReference type="EMBL" id="SOJ55681.1"/>
    </source>
</evidence>
<accession>A0A7Z7IL93</accession>
<protein>
    <submittedName>
        <fullName evidence="1">Uncharacterized protein</fullName>
    </submittedName>
</protein>
<sequence>MACGLCPLRCYEHSVHSALSARKKAKVELVAISEKRTSWDKDSPPFAAQVWTARFFGYESAMLRRLSARLVPFCDGQTRVIYTTGKKWRRTAGARFGQWAC</sequence>
<gene>
    <name evidence="1" type="ORF">MSIMFB_03163</name>
</gene>
<organism evidence="1 2">
    <name type="scientific">Mycobacterium simulans</name>
    <dbReference type="NCBI Taxonomy" id="627089"/>
    <lineage>
        <taxon>Bacteria</taxon>
        <taxon>Bacillati</taxon>
        <taxon>Actinomycetota</taxon>
        <taxon>Actinomycetes</taxon>
        <taxon>Mycobacteriales</taxon>
        <taxon>Mycobacteriaceae</taxon>
        <taxon>Mycobacterium</taxon>
    </lineage>
</organism>